<dbReference type="PROSITE" id="PS50086">
    <property type="entry name" value="TBC_RABGAP"/>
    <property type="match status" value="1"/>
</dbReference>
<dbReference type="PANTHER" id="PTHR22957">
    <property type="entry name" value="TBC1 DOMAIN FAMILY MEMBER GTPASE-ACTIVATING PROTEIN"/>
    <property type="match status" value="1"/>
</dbReference>
<comment type="caution">
    <text evidence="3">The sequence shown here is derived from an EMBL/GenBank/DDBJ whole genome shotgun (WGS) entry which is preliminary data.</text>
</comment>
<dbReference type="GO" id="GO:0006886">
    <property type="term" value="P:intracellular protein transport"/>
    <property type="evidence" value="ECO:0007669"/>
    <property type="project" value="TreeGrafter"/>
</dbReference>
<dbReference type="SUPFAM" id="SSF47923">
    <property type="entry name" value="Ypt/Rab-GAP domain of gyp1p"/>
    <property type="match status" value="2"/>
</dbReference>
<dbReference type="Proteomes" id="UP001230188">
    <property type="component" value="Unassembled WGS sequence"/>
</dbReference>
<dbReference type="Gene3D" id="1.10.8.270">
    <property type="entry name" value="putative rabgap domain of human tbc1 domain family member 14 like domains"/>
    <property type="match status" value="1"/>
</dbReference>
<feature type="region of interest" description="Disordered" evidence="1">
    <location>
        <begin position="291"/>
        <end position="313"/>
    </location>
</feature>
<feature type="region of interest" description="Disordered" evidence="1">
    <location>
        <begin position="536"/>
        <end position="583"/>
    </location>
</feature>
<name>A0AAD7UA36_9STRA</name>
<dbReference type="InterPro" id="IPR000195">
    <property type="entry name" value="Rab-GAP-TBC_dom"/>
</dbReference>
<dbReference type="Pfam" id="PF00566">
    <property type="entry name" value="RabGAP-TBC"/>
    <property type="match status" value="1"/>
</dbReference>
<accession>A0AAD7UA36</accession>
<evidence type="ECO:0000259" key="2">
    <source>
        <dbReference type="PROSITE" id="PS50086"/>
    </source>
</evidence>
<sequence length="583" mass="63810">MEARVVAALDRGEDRETVRGLVGSGVPGLPESVRLKLWSVLLGPQPPPARRRESPPPQEVVDSRTLEADVRRTRQGEELFRSEIGRERLRSLLVTVCERRGVAYVQGLNEIAAPVAALWDGRDPLGHAVFSGLVGRVWGLYAQDSLLHASRLYGSLVAYHDPGLASRLCDAGLSPAVYATPWLVTLMTRPAATTELAHRVLDVVLASDAATVFFLGLAVLRSRRRAFVDEPVSDAPRALASLTLDAPDHFAAVVGEARALARATPESLKEALRKAARGAGDGSFDRLLELTRSENTTKTTKSSSLSSPNSLSEPERKFWLPAVVVSATELADSLGTGLCFKVIDVAAFSGSRLATGRLDDAISPPPTAADHHPRQTERLAAWATARICGDATLQGRHLLVVANDETRFLRGDALSEIFLPRPLRRRLLLPADDLDDTLVDPVAHQVASSLRTTGVPRVSTLERGGFEKFVELLVSKNRHLRAKLPAFDPKAWHLYLKRRRRVEYKEDHQGPLAAANRAWRQLSTQLVPGACLWADQQQQQQQQQPGRSDHQQPGRALVSGAYQQSGHQPGRADPQAYPFPQFL</sequence>
<feature type="domain" description="Rab-GAP TBC" evidence="2">
    <location>
        <begin position="28"/>
        <end position="208"/>
    </location>
</feature>
<dbReference type="SMART" id="SM00164">
    <property type="entry name" value="TBC"/>
    <property type="match status" value="1"/>
</dbReference>
<gene>
    <name evidence="3" type="ORF">CTAYLR_010684</name>
</gene>
<reference evidence="3" key="1">
    <citation type="submission" date="2023-01" db="EMBL/GenBank/DDBJ databases">
        <title>Metagenome sequencing of chrysophaentin producing Chrysophaeum taylorii.</title>
        <authorList>
            <person name="Davison J."/>
            <person name="Bewley C."/>
        </authorList>
    </citation>
    <scope>NUCLEOTIDE SEQUENCE</scope>
    <source>
        <strain evidence="3">NIES-1699</strain>
    </source>
</reference>
<evidence type="ECO:0000256" key="1">
    <source>
        <dbReference type="SAM" id="MobiDB-lite"/>
    </source>
</evidence>
<evidence type="ECO:0000313" key="3">
    <source>
        <dbReference type="EMBL" id="KAJ8600654.1"/>
    </source>
</evidence>
<keyword evidence="4" id="KW-1185">Reference proteome</keyword>
<feature type="compositionally biased region" description="Low complexity" evidence="1">
    <location>
        <begin position="293"/>
        <end position="312"/>
    </location>
</feature>
<dbReference type="Gene3D" id="1.10.472.80">
    <property type="entry name" value="Ypt/Rab-GAP domain of gyp1p, domain 3"/>
    <property type="match status" value="1"/>
</dbReference>
<dbReference type="AlphaFoldDB" id="A0AAD7UA36"/>
<proteinExistence type="predicted"/>
<organism evidence="3 4">
    <name type="scientific">Chrysophaeum taylorii</name>
    <dbReference type="NCBI Taxonomy" id="2483200"/>
    <lineage>
        <taxon>Eukaryota</taxon>
        <taxon>Sar</taxon>
        <taxon>Stramenopiles</taxon>
        <taxon>Ochrophyta</taxon>
        <taxon>Pelagophyceae</taxon>
        <taxon>Pelagomonadales</taxon>
        <taxon>Pelagomonadaceae</taxon>
        <taxon>Chrysophaeum</taxon>
    </lineage>
</organism>
<dbReference type="GO" id="GO:0005096">
    <property type="term" value="F:GTPase activator activity"/>
    <property type="evidence" value="ECO:0007669"/>
    <property type="project" value="TreeGrafter"/>
</dbReference>
<protein>
    <recommendedName>
        <fullName evidence="2">Rab-GAP TBC domain-containing protein</fullName>
    </recommendedName>
</protein>
<evidence type="ECO:0000313" key="4">
    <source>
        <dbReference type="Proteomes" id="UP001230188"/>
    </source>
</evidence>
<dbReference type="EMBL" id="JAQMWT010000487">
    <property type="protein sequence ID" value="KAJ8600654.1"/>
    <property type="molecule type" value="Genomic_DNA"/>
</dbReference>
<dbReference type="PANTHER" id="PTHR22957:SF27">
    <property type="entry name" value="TBC1 DOMAIN FAMILY MEMBER 13"/>
    <property type="match status" value="1"/>
</dbReference>
<dbReference type="InterPro" id="IPR035969">
    <property type="entry name" value="Rab-GAP_TBC_sf"/>
</dbReference>